<dbReference type="Proteomes" id="UP000501812">
    <property type="component" value="Chromosome"/>
</dbReference>
<dbReference type="KEGG" id="luo:HHL09_23235"/>
<dbReference type="RefSeq" id="WP_169457058.1">
    <property type="nucleotide sequence ID" value="NZ_CP051774.1"/>
</dbReference>
<evidence type="ECO:0000256" key="3">
    <source>
        <dbReference type="ARBA" id="ARBA00022729"/>
    </source>
</evidence>
<feature type="region of interest" description="Disordered" evidence="6">
    <location>
        <begin position="17"/>
        <end position="46"/>
    </location>
</feature>
<organism evidence="8 9">
    <name type="scientific">Luteolibacter luteus</name>
    <dbReference type="NCBI Taxonomy" id="2728835"/>
    <lineage>
        <taxon>Bacteria</taxon>
        <taxon>Pseudomonadati</taxon>
        <taxon>Verrucomicrobiota</taxon>
        <taxon>Verrucomicrobiia</taxon>
        <taxon>Verrucomicrobiales</taxon>
        <taxon>Verrucomicrobiaceae</taxon>
        <taxon>Luteolibacter</taxon>
    </lineage>
</organism>
<keyword evidence="9" id="KW-1185">Reference proteome</keyword>
<name>A0A858RPM5_9BACT</name>
<dbReference type="Pfam" id="PF00450">
    <property type="entry name" value="Peptidase_S10"/>
    <property type="match status" value="1"/>
</dbReference>
<dbReference type="GO" id="GO:0004185">
    <property type="term" value="F:serine-type carboxypeptidase activity"/>
    <property type="evidence" value="ECO:0007669"/>
    <property type="project" value="InterPro"/>
</dbReference>
<keyword evidence="2" id="KW-0645">Protease</keyword>
<dbReference type="PANTHER" id="PTHR11802:SF3">
    <property type="entry name" value="RETINOID-INDUCIBLE SERINE CARBOXYPEPTIDASE"/>
    <property type="match status" value="1"/>
</dbReference>
<accession>A0A858RPM5</accession>
<keyword evidence="1" id="KW-0121">Carboxypeptidase</keyword>
<evidence type="ECO:0000256" key="1">
    <source>
        <dbReference type="ARBA" id="ARBA00022645"/>
    </source>
</evidence>
<evidence type="ECO:0000256" key="7">
    <source>
        <dbReference type="SAM" id="SignalP"/>
    </source>
</evidence>
<evidence type="ECO:0000313" key="8">
    <source>
        <dbReference type="EMBL" id="QJE98571.1"/>
    </source>
</evidence>
<evidence type="ECO:0000256" key="4">
    <source>
        <dbReference type="ARBA" id="ARBA00022801"/>
    </source>
</evidence>
<keyword evidence="5" id="KW-0325">Glycoprotein</keyword>
<dbReference type="InterPro" id="IPR018202">
    <property type="entry name" value="Ser_caboxypep_ser_AS"/>
</dbReference>
<feature type="compositionally biased region" description="Basic and acidic residues" evidence="6">
    <location>
        <begin position="21"/>
        <end position="44"/>
    </location>
</feature>
<dbReference type="PANTHER" id="PTHR11802">
    <property type="entry name" value="SERINE PROTEASE FAMILY S10 SERINE CARBOXYPEPTIDASE"/>
    <property type="match status" value="1"/>
</dbReference>
<keyword evidence="3 7" id="KW-0732">Signal</keyword>
<reference evidence="8 9" key="1">
    <citation type="submission" date="2020-04" db="EMBL/GenBank/DDBJ databases">
        <title>Luteolibacter sp. G-1-1-1 isolated from soil.</title>
        <authorList>
            <person name="Dahal R.H."/>
        </authorList>
    </citation>
    <scope>NUCLEOTIDE SEQUENCE [LARGE SCALE GENOMIC DNA]</scope>
    <source>
        <strain evidence="8 9">G-1-1-1</strain>
    </source>
</reference>
<evidence type="ECO:0000313" key="9">
    <source>
        <dbReference type="Proteomes" id="UP000501812"/>
    </source>
</evidence>
<feature type="chain" id="PRO_5032566867" evidence="7">
    <location>
        <begin position="18"/>
        <end position="502"/>
    </location>
</feature>
<dbReference type="SUPFAM" id="SSF53474">
    <property type="entry name" value="alpha/beta-Hydrolases"/>
    <property type="match status" value="1"/>
</dbReference>
<feature type="signal peptide" evidence="7">
    <location>
        <begin position="1"/>
        <end position="17"/>
    </location>
</feature>
<dbReference type="GO" id="GO:0006508">
    <property type="term" value="P:proteolysis"/>
    <property type="evidence" value="ECO:0007669"/>
    <property type="project" value="UniProtKB-KW"/>
</dbReference>
<sequence>MRPSLLLLALFTGLAAAQEKPAPEAKPEPPKEEKKEEKKSKPVTKDGSVIIDGKKIDYQVTTAKLTLEKDDGTPRASVFHVSYVKKNGGDFSKRPVLFAFNGGPGSSAVWLHLGTLGPKRVELPGDGTTAPKPPARLVPNEFSILDVTDLVFVDPVSTGYSRLEKDGKAEEFHGVEGDVESMGDFIRRWVTENNRWNSPKYLLGESYGGIRVAGLSSQLQSRFGMSLNGVVFLSSLLDFRTLSPSQGNDLAFQVYLPIYTAVAHFHGKLKGDRDALVKQAREFAMGDYTVALHAGRTLAPEKRQAVAEKLAALTSLPVDLVLSCDLRIDPTRFRGELLRKEGKVLGRFDARVAWPTTDPSMPFPDYDPSFSLALGAYSTTMLSYLGNDLGWKEESPYEILTGKVQPWRMGSGNGYANMASRLSTAMRDNPHLRVLVMGGHADLATPPDGIAYSISHLFDLPESSRKNITFTEYEAGHMFYLNPPDLAKGRKDLVDFITSDAG</sequence>
<evidence type="ECO:0000256" key="5">
    <source>
        <dbReference type="ARBA" id="ARBA00023180"/>
    </source>
</evidence>
<dbReference type="Gene3D" id="3.40.50.1820">
    <property type="entry name" value="alpha/beta hydrolase"/>
    <property type="match status" value="1"/>
</dbReference>
<evidence type="ECO:0000256" key="2">
    <source>
        <dbReference type="ARBA" id="ARBA00022670"/>
    </source>
</evidence>
<gene>
    <name evidence="8" type="ORF">HHL09_23235</name>
</gene>
<evidence type="ECO:0000256" key="6">
    <source>
        <dbReference type="SAM" id="MobiDB-lite"/>
    </source>
</evidence>
<keyword evidence="4" id="KW-0378">Hydrolase</keyword>
<dbReference type="PROSITE" id="PS00131">
    <property type="entry name" value="CARBOXYPEPT_SER_SER"/>
    <property type="match status" value="1"/>
</dbReference>
<dbReference type="InterPro" id="IPR029058">
    <property type="entry name" value="AB_hydrolase_fold"/>
</dbReference>
<dbReference type="AlphaFoldDB" id="A0A858RPM5"/>
<dbReference type="EMBL" id="CP051774">
    <property type="protein sequence ID" value="QJE98571.1"/>
    <property type="molecule type" value="Genomic_DNA"/>
</dbReference>
<protein>
    <submittedName>
        <fullName evidence="8">Peptidase S10</fullName>
    </submittedName>
</protein>
<proteinExistence type="predicted"/>
<dbReference type="InterPro" id="IPR001563">
    <property type="entry name" value="Peptidase_S10"/>
</dbReference>